<organism evidence="3 4">
    <name type="scientific">Pseudolysinimonas kribbensis</name>
    <dbReference type="NCBI Taxonomy" id="433641"/>
    <lineage>
        <taxon>Bacteria</taxon>
        <taxon>Bacillati</taxon>
        <taxon>Actinomycetota</taxon>
        <taxon>Actinomycetes</taxon>
        <taxon>Micrococcales</taxon>
        <taxon>Microbacteriaceae</taxon>
        <taxon>Pseudolysinimonas</taxon>
    </lineage>
</organism>
<keyword evidence="2" id="KW-0472">Membrane</keyword>
<reference evidence="4" key="1">
    <citation type="journal article" date="2019" name="Int. J. Syst. Evol. Microbiol.">
        <title>The Global Catalogue of Microorganisms (GCM) 10K type strain sequencing project: providing services to taxonomists for standard genome sequencing and annotation.</title>
        <authorList>
            <consortium name="The Broad Institute Genomics Platform"/>
            <consortium name="The Broad Institute Genome Sequencing Center for Infectious Disease"/>
            <person name="Wu L."/>
            <person name="Ma J."/>
        </authorList>
    </citation>
    <scope>NUCLEOTIDE SEQUENCE [LARGE SCALE GENOMIC DNA]</scope>
    <source>
        <strain evidence="4">NBRC 108894</strain>
    </source>
</reference>
<evidence type="ECO:0000313" key="3">
    <source>
        <dbReference type="EMBL" id="GMA94734.1"/>
    </source>
</evidence>
<gene>
    <name evidence="3" type="ORF">GCM10025881_15580</name>
</gene>
<dbReference type="SUPFAM" id="SSF53067">
    <property type="entry name" value="Actin-like ATPase domain"/>
    <property type="match status" value="1"/>
</dbReference>
<proteinExistence type="inferred from homology"/>
<dbReference type="InterPro" id="IPR043129">
    <property type="entry name" value="ATPase_NBD"/>
</dbReference>
<feature type="transmembrane region" description="Helical" evidence="2">
    <location>
        <begin position="43"/>
        <end position="76"/>
    </location>
</feature>
<dbReference type="Proteomes" id="UP001157034">
    <property type="component" value="Unassembled WGS sequence"/>
</dbReference>
<evidence type="ECO:0000256" key="2">
    <source>
        <dbReference type="SAM" id="Phobius"/>
    </source>
</evidence>
<dbReference type="Pfam" id="PF00480">
    <property type="entry name" value="ROK"/>
    <property type="match status" value="1"/>
</dbReference>
<sequence length="690" mass="75776">MTDTHTPADELTSSGVDRQIGGERAHRGFFGGTQPKGRVIGLAIAFLAMLVLTPVLGIWGLAIAVALGVTVILVTLRTHRGSLIERQVRRRRWRQRQLAGTDRFEPFDQARWDQIQAAARSGTKPERASAARELAAMRTHPDGADGMGWLQSSSREPGIAWHAPLGEEPYLSVVFAVTGQAHGVESASAMRRAAEAWGLFLASRAAPTNLIGEIQTLTRVLPADSALQEFWILESLDDTVPADAIASYDDVLRLTGMDAMVQRHYITARWPLGAAFMDAARKYGAGRDGWRGLMRQEIASTLRGLTDARLGEVEALTARKVVAVMQHQQNPSRPIDYLPDVEPTRLGLRSRDEFSATVVSDRDPVSGEAVEWWHRTAAIRSEDLAVGSRNQLWTLDLLIGSDIQFVRSISFHLRLIPKGDAKAAARNDLVRDRADLRSDLERGRIVNDERRGVGDLRRGRRARRVVRALGRARERRGLRGHWAVLGRPAVGGAELRDPLHGDRIRLRHRRTRGTRARRLVERRRDRAHGRRGRRASVLVRIPWVPGDARRPASGDLLAMADPALAARLELSGAEADVRRDFAAVGRAAAQGDAACATLIEGSARYVAQAMLSVVNLLDLDRVYLAGPGFAEAGPIYLQVIRDVVTRFARTRDIHGVEVVLSDPARDAAAVGAAALALQQSLTPHMVVGRD</sequence>
<keyword evidence="4" id="KW-1185">Reference proteome</keyword>
<comment type="similarity">
    <text evidence="1">Belongs to the ROK (NagC/XylR) family.</text>
</comment>
<keyword evidence="2" id="KW-0812">Transmembrane</keyword>
<evidence type="ECO:0000313" key="4">
    <source>
        <dbReference type="Proteomes" id="UP001157034"/>
    </source>
</evidence>
<protein>
    <recommendedName>
        <fullName evidence="5">ROK family protein</fullName>
    </recommendedName>
</protein>
<name>A0ABQ6K5M5_9MICO</name>
<keyword evidence="2" id="KW-1133">Transmembrane helix</keyword>
<evidence type="ECO:0008006" key="5">
    <source>
        <dbReference type="Google" id="ProtNLM"/>
    </source>
</evidence>
<accession>A0ABQ6K5M5</accession>
<dbReference type="Gene3D" id="3.30.420.40">
    <property type="match status" value="1"/>
</dbReference>
<evidence type="ECO:0000256" key="1">
    <source>
        <dbReference type="ARBA" id="ARBA00006479"/>
    </source>
</evidence>
<comment type="caution">
    <text evidence="3">The sequence shown here is derived from an EMBL/GenBank/DDBJ whole genome shotgun (WGS) entry which is preliminary data.</text>
</comment>
<dbReference type="InterPro" id="IPR000600">
    <property type="entry name" value="ROK"/>
</dbReference>
<dbReference type="EMBL" id="BSVB01000001">
    <property type="protein sequence ID" value="GMA94734.1"/>
    <property type="molecule type" value="Genomic_DNA"/>
</dbReference>